<dbReference type="PANTHER" id="PTHR30126:SF6">
    <property type="entry name" value="HTH-TYPE TRANSCRIPTIONAL REGULATOR CYSB-RELATED"/>
    <property type="match status" value="1"/>
</dbReference>
<dbReference type="KEGG" id="hyf:DTO96_101452"/>
<dbReference type="InterPro" id="IPR036390">
    <property type="entry name" value="WH_DNA-bd_sf"/>
</dbReference>
<proteinExistence type="inferred from homology"/>
<dbReference type="PANTHER" id="PTHR30126">
    <property type="entry name" value="HTH-TYPE TRANSCRIPTIONAL REGULATOR"/>
    <property type="match status" value="1"/>
</dbReference>
<evidence type="ECO:0000256" key="3">
    <source>
        <dbReference type="ARBA" id="ARBA00023125"/>
    </source>
</evidence>
<organism evidence="6 7">
    <name type="scientific">Ephemeroptericola cinctiostellae</name>
    <dbReference type="NCBI Taxonomy" id="2268024"/>
    <lineage>
        <taxon>Bacteria</taxon>
        <taxon>Pseudomonadati</taxon>
        <taxon>Pseudomonadota</taxon>
        <taxon>Betaproteobacteria</taxon>
        <taxon>Burkholderiales</taxon>
        <taxon>Burkholderiaceae</taxon>
        <taxon>Ephemeroptericola</taxon>
    </lineage>
</organism>
<dbReference type="Pfam" id="PF03466">
    <property type="entry name" value="LysR_substrate"/>
    <property type="match status" value="1"/>
</dbReference>
<dbReference type="OrthoDB" id="5297026at2"/>
<comment type="similarity">
    <text evidence="1">Belongs to the LysR transcriptional regulatory family.</text>
</comment>
<dbReference type="Proteomes" id="UP000252182">
    <property type="component" value="Chromosome"/>
</dbReference>
<dbReference type="AlphaFoldDB" id="A0A345DBI1"/>
<dbReference type="InterPro" id="IPR005119">
    <property type="entry name" value="LysR_subst-bd"/>
</dbReference>
<keyword evidence="2" id="KW-0805">Transcription regulation</keyword>
<dbReference type="EMBL" id="CP031124">
    <property type="protein sequence ID" value="AXF85719.1"/>
    <property type="molecule type" value="Genomic_DNA"/>
</dbReference>
<dbReference type="InterPro" id="IPR000847">
    <property type="entry name" value="LysR_HTH_N"/>
</dbReference>
<dbReference type="Gene3D" id="3.40.190.10">
    <property type="entry name" value="Periplasmic binding protein-like II"/>
    <property type="match status" value="2"/>
</dbReference>
<accession>A0A345DBI1</accession>
<dbReference type="CDD" id="cd08413">
    <property type="entry name" value="PBP2_CysB_like"/>
    <property type="match status" value="1"/>
</dbReference>
<dbReference type="SUPFAM" id="SSF53850">
    <property type="entry name" value="Periplasmic binding protein-like II"/>
    <property type="match status" value="1"/>
</dbReference>
<evidence type="ECO:0000256" key="2">
    <source>
        <dbReference type="ARBA" id="ARBA00023015"/>
    </source>
</evidence>
<dbReference type="SUPFAM" id="SSF46785">
    <property type="entry name" value="Winged helix' DNA-binding domain"/>
    <property type="match status" value="1"/>
</dbReference>
<dbReference type="InterPro" id="IPR036388">
    <property type="entry name" value="WH-like_DNA-bd_sf"/>
</dbReference>
<feature type="domain" description="HTH lysR-type" evidence="5">
    <location>
        <begin position="1"/>
        <end position="59"/>
    </location>
</feature>
<protein>
    <submittedName>
        <fullName evidence="6">HTH-type transcriptional regulator CysB</fullName>
    </submittedName>
</protein>
<evidence type="ECO:0000256" key="1">
    <source>
        <dbReference type="ARBA" id="ARBA00009437"/>
    </source>
</evidence>
<evidence type="ECO:0000313" key="6">
    <source>
        <dbReference type="EMBL" id="AXF85719.1"/>
    </source>
</evidence>
<keyword evidence="3" id="KW-0238">DNA-binding</keyword>
<dbReference type="Pfam" id="PF00126">
    <property type="entry name" value="HTH_1"/>
    <property type="match status" value="1"/>
</dbReference>
<sequence>MNFQQLRCVHEIVQQGFNLTHAAQALFTSQPGVSKMVLDFESELGFDVFLRHGKRIKGLTKEGEQVYPFIVKVLRSMADLKENAAECKNPRMGRLTIATTHTQARYVLPPVIMAFREQYPDVRLSLLQGAPSQIAQMVLSGQADIAVATESIADTHGLRATPCYTWQHKILLPKNHPLTKLKRLSITELACFPLVTYDPAFAGRTKIDRAFLNAQVTPDIVLEAIDADVIRTYVEVGMGVGILAGMALDAMKDNLTQTNLMALDAGSLFGLNTTFAAVREDRFLREYEHVFIDLLTKKTPKTSL</sequence>
<reference evidence="7" key="1">
    <citation type="submission" date="2018-07" db="EMBL/GenBank/DDBJ databases">
        <authorList>
            <person name="Kim H."/>
        </authorList>
    </citation>
    <scope>NUCLEOTIDE SEQUENCE [LARGE SCALE GENOMIC DNA]</scope>
    <source>
        <strain evidence="7">F02</strain>
    </source>
</reference>
<name>A0A345DBI1_9BURK</name>
<dbReference type="GO" id="GO:0019344">
    <property type="term" value="P:cysteine biosynthetic process"/>
    <property type="evidence" value="ECO:0007669"/>
    <property type="project" value="TreeGrafter"/>
</dbReference>
<evidence type="ECO:0000313" key="7">
    <source>
        <dbReference type="Proteomes" id="UP000252182"/>
    </source>
</evidence>
<dbReference type="PROSITE" id="PS50931">
    <property type="entry name" value="HTH_LYSR"/>
    <property type="match status" value="1"/>
</dbReference>
<dbReference type="RefSeq" id="WP_114562884.1">
    <property type="nucleotide sequence ID" value="NZ_CP031124.1"/>
</dbReference>
<keyword evidence="7" id="KW-1185">Reference proteome</keyword>
<dbReference type="InterPro" id="IPR037423">
    <property type="entry name" value="CysB_PBP2"/>
</dbReference>
<evidence type="ECO:0000259" key="5">
    <source>
        <dbReference type="PROSITE" id="PS50931"/>
    </source>
</evidence>
<evidence type="ECO:0000256" key="4">
    <source>
        <dbReference type="ARBA" id="ARBA00023163"/>
    </source>
</evidence>
<dbReference type="Gene3D" id="1.10.10.10">
    <property type="entry name" value="Winged helix-like DNA-binding domain superfamily/Winged helix DNA-binding domain"/>
    <property type="match status" value="1"/>
</dbReference>
<dbReference type="GO" id="GO:0003700">
    <property type="term" value="F:DNA-binding transcription factor activity"/>
    <property type="evidence" value="ECO:0007669"/>
    <property type="project" value="InterPro"/>
</dbReference>
<dbReference type="GO" id="GO:0000976">
    <property type="term" value="F:transcription cis-regulatory region binding"/>
    <property type="evidence" value="ECO:0007669"/>
    <property type="project" value="TreeGrafter"/>
</dbReference>
<gene>
    <name evidence="6" type="primary">cysB</name>
    <name evidence="6" type="ORF">DTO96_101452</name>
</gene>
<keyword evidence="4" id="KW-0804">Transcription</keyword>